<dbReference type="Proteomes" id="UP000054532">
    <property type="component" value="Unassembled WGS sequence"/>
</dbReference>
<sequence length="33" mass="4017">MAIRAVTLPLWPRGLIIQTFDRRIKLKPETYYR</sequence>
<accession>W2JTM1</accession>
<evidence type="ECO:0000313" key="2">
    <source>
        <dbReference type="EMBL" id="ETL49117.1"/>
    </source>
</evidence>
<reference evidence="3" key="3">
    <citation type="submission" date="2013-11" db="EMBL/GenBank/DDBJ databases">
        <title>The Genome Sequence of Phytophthora parasitica IAC_01/95.</title>
        <authorList>
            <consortium name="The Broad Institute Genomics Platform"/>
            <person name="Russ C."/>
            <person name="Tyler B."/>
            <person name="Panabieres F."/>
            <person name="Shan W."/>
            <person name="Tripathy S."/>
            <person name="Grunwald N."/>
            <person name="Machado M."/>
            <person name="Johnson C.S."/>
            <person name="Arredondo F."/>
            <person name="Hong C."/>
            <person name="Coffey M."/>
            <person name="Young S.K."/>
            <person name="Zeng Q."/>
            <person name="Gargeya S."/>
            <person name="Fitzgerald M."/>
            <person name="Abouelleil A."/>
            <person name="Alvarado L."/>
            <person name="Chapman S.B."/>
            <person name="Gainer-Dewar J."/>
            <person name="Goldberg J."/>
            <person name="Griggs A."/>
            <person name="Gujja S."/>
            <person name="Hansen M."/>
            <person name="Howarth C."/>
            <person name="Imamovic A."/>
            <person name="Ireland A."/>
            <person name="Larimer J."/>
            <person name="McCowan C."/>
            <person name="Murphy C."/>
            <person name="Pearson M."/>
            <person name="Poon T.W."/>
            <person name="Priest M."/>
            <person name="Roberts A."/>
            <person name="Saif S."/>
            <person name="Shea T."/>
            <person name="Sykes S."/>
            <person name="Wortman J."/>
            <person name="Nusbaum C."/>
            <person name="Birren B."/>
        </authorList>
    </citation>
    <scope>NUCLEOTIDE SEQUENCE [LARGE SCALE GENOMIC DNA]</scope>
    <source>
        <strain evidence="3">IAC_01/95</strain>
    </source>
</reference>
<reference evidence="1" key="1">
    <citation type="submission" date="2013-11" db="EMBL/GenBank/DDBJ databases">
        <title>The Genome Sequence of Phytophthora parasitica CJ02B3.</title>
        <authorList>
            <consortium name="The Broad Institute Genomics Platform"/>
            <person name="Russ C."/>
            <person name="Tyler B."/>
            <person name="Panabieres F."/>
            <person name="Shan W."/>
            <person name="Tripathy S."/>
            <person name="Grunwald N."/>
            <person name="Machado M."/>
            <person name="Johnson C.S."/>
            <person name="Arredondo F."/>
            <person name="Hong C."/>
            <person name="Coffey M."/>
            <person name="Young S.K."/>
            <person name="Zeng Q."/>
            <person name="Gargeya S."/>
            <person name="Fitzgerald M."/>
            <person name="Abouelleil A."/>
            <person name="Alvarado L."/>
            <person name="Chapman S.B."/>
            <person name="Gainer-Dewar J."/>
            <person name="Goldberg J."/>
            <person name="Griggs A."/>
            <person name="Gujja S."/>
            <person name="Hansen M."/>
            <person name="Howarth C."/>
            <person name="Imamovic A."/>
            <person name="Ireland A."/>
            <person name="Larimer J."/>
            <person name="McCowan C."/>
            <person name="Murphy C."/>
            <person name="Pearson M."/>
            <person name="Poon T.W."/>
            <person name="Priest M."/>
            <person name="Roberts A."/>
            <person name="Saif S."/>
            <person name="Shea T."/>
            <person name="Sykes S."/>
            <person name="Wortman J."/>
            <person name="Nusbaum C."/>
            <person name="Birren B."/>
        </authorList>
    </citation>
    <scope>NUCLEOTIDE SEQUENCE [LARGE SCALE GENOMIC DNA]</scope>
    <source>
        <strain evidence="1">CJ02B3</strain>
    </source>
</reference>
<evidence type="ECO:0000313" key="3">
    <source>
        <dbReference type="EMBL" id="ETM55416.1"/>
    </source>
</evidence>
<evidence type="ECO:0000313" key="1">
    <source>
        <dbReference type="EMBL" id="ETK95723.1"/>
    </source>
</evidence>
<dbReference type="Proteomes" id="UP000053236">
    <property type="component" value="Unassembled WGS sequence"/>
</dbReference>
<organism evidence="2 4">
    <name type="scientific">Phytophthora nicotianae</name>
    <name type="common">Potato buckeye rot agent</name>
    <name type="synonym">Phytophthora parasitica</name>
    <dbReference type="NCBI Taxonomy" id="4792"/>
    <lineage>
        <taxon>Eukaryota</taxon>
        <taxon>Sar</taxon>
        <taxon>Stramenopiles</taxon>
        <taxon>Oomycota</taxon>
        <taxon>Peronosporomycetes</taxon>
        <taxon>Peronosporales</taxon>
        <taxon>Peronosporaceae</taxon>
        <taxon>Phytophthora</taxon>
    </lineage>
</organism>
<name>W2JTM1_PHYNI</name>
<proteinExistence type="predicted"/>
<protein>
    <submittedName>
        <fullName evidence="2">Uncharacterized protein</fullName>
    </submittedName>
</protein>
<dbReference type="EMBL" id="KI684217">
    <property type="protein sequence ID" value="ETK95723.1"/>
    <property type="molecule type" value="Genomic_DNA"/>
</dbReference>
<dbReference type="AlphaFoldDB" id="W2JTM1"/>
<dbReference type="EMBL" id="KI670685">
    <property type="protein sequence ID" value="ETL49117.1"/>
    <property type="molecule type" value="Genomic_DNA"/>
</dbReference>
<gene>
    <name evidence="3" type="ORF">L914_01355</name>
    <name evidence="1" type="ORF">L915_01374</name>
    <name evidence="2" type="ORF">L916_01344</name>
</gene>
<evidence type="ECO:0000313" key="4">
    <source>
        <dbReference type="Proteomes" id="UP000053864"/>
    </source>
</evidence>
<dbReference type="EMBL" id="KI690715">
    <property type="protein sequence ID" value="ETM55416.1"/>
    <property type="molecule type" value="Genomic_DNA"/>
</dbReference>
<dbReference type="Proteomes" id="UP000053864">
    <property type="component" value="Unassembled WGS sequence"/>
</dbReference>
<reference evidence="2 4" key="2">
    <citation type="submission" date="2013-11" db="EMBL/GenBank/DDBJ databases">
        <title>The Genome Sequence of Phytophthora parasitica CJ05E6.</title>
        <authorList>
            <consortium name="The Broad Institute Genomics Platform"/>
            <person name="Russ C."/>
            <person name="Tyler B."/>
            <person name="Panabieres F."/>
            <person name="Shan W."/>
            <person name="Tripathy S."/>
            <person name="Grunwald N."/>
            <person name="Machado M."/>
            <person name="Johnson C.S."/>
            <person name="Arredondo F."/>
            <person name="Hong C."/>
            <person name="Coffey M."/>
            <person name="Young S.K."/>
            <person name="Zeng Q."/>
            <person name="Gargeya S."/>
            <person name="Fitzgerald M."/>
            <person name="Abouelleil A."/>
            <person name="Alvarado L."/>
            <person name="Chapman S.B."/>
            <person name="Gainer-Dewar J."/>
            <person name="Goldberg J."/>
            <person name="Griggs A."/>
            <person name="Gujja S."/>
            <person name="Hansen M."/>
            <person name="Howarth C."/>
            <person name="Imamovic A."/>
            <person name="Ireland A."/>
            <person name="Larimer J."/>
            <person name="McCowan C."/>
            <person name="Murphy C."/>
            <person name="Pearson M."/>
            <person name="Poon T.W."/>
            <person name="Priest M."/>
            <person name="Roberts A."/>
            <person name="Saif S."/>
            <person name="Shea T."/>
            <person name="Sykes S."/>
            <person name="Wortman J."/>
            <person name="Nusbaum C."/>
            <person name="Birren B."/>
        </authorList>
    </citation>
    <scope>NUCLEOTIDE SEQUENCE [LARGE SCALE GENOMIC DNA]</scope>
    <source>
        <strain evidence="2 4">CJ05E6</strain>
    </source>
</reference>